<reference evidence="2 3" key="1">
    <citation type="journal article" date="2014" name="Antonie Van Leeuwenhoek">
        <title>Fictibacillus enclensis sp. nov., isolated from marine sediment.</title>
        <authorList>
            <person name="Dastager S.G."/>
            <person name="Mawlankar R."/>
            <person name="Srinivasan K."/>
            <person name="Tang S.K."/>
            <person name="Lee J.C."/>
            <person name="Ramana V.V."/>
            <person name="Shouche Y.S."/>
        </authorList>
    </citation>
    <scope>NUCLEOTIDE SEQUENCE [LARGE SCALE GENOMIC DNA]</scope>
    <source>
        <strain evidence="2 3">NIO-1003</strain>
    </source>
</reference>
<name>A0A0V8J1Y5_9BACL</name>
<organism evidence="2 3">
    <name type="scientific">Fictibacillus enclensis</name>
    <dbReference type="NCBI Taxonomy" id="1017270"/>
    <lineage>
        <taxon>Bacteria</taxon>
        <taxon>Bacillati</taxon>
        <taxon>Bacillota</taxon>
        <taxon>Bacilli</taxon>
        <taxon>Bacillales</taxon>
        <taxon>Fictibacillaceae</taxon>
        <taxon>Fictibacillus</taxon>
    </lineage>
</organism>
<dbReference type="InterPro" id="IPR052544">
    <property type="entry name" value="Bacteriocin_Proc_Enz"/>
</dbReference>
<comment type="caution">
    <text evidence="2">The sequence shown here is derived from an EMBL/GenBank/DDBJ whole genome shotgun (WGS) entry which is preliminary data.</text>
</comment>
<proteinExistence type="predicted"/>
<dbReference type="InterPro" id="IPR020051">
    <property type="entry name" value="SagB-type_dehydrogenase"/>
</dbReference>
<dbReference type="CDD" id="cd02142">
    <property type="entry name" value="McbC_SagB-like_oxidoreductase"/>
    <property type="match status" value="1"/>
</dbReference>
<dbReference type="Pfam" id="PF00881">
    <property type="entry name" value="Nitroreductase"/>
    <property type="match status" value="1"/>
</dbReference>
<dbReference type="PANTHER" id="PTHR43745">
    <property type="entry name" value="NITROREDUCTASE MJ1384-RELATED"/>
    <property type="match status" value="1"/>
</dbReference>
<gene>
    <name evidence="2" type="ORF">AS030_19380</name>
</gene>
<dbReference type="InterPro" id="IPR000415">
    <property type="entry name" value="Nitroreductase-like"/>
</dbReference>
<dbReference type="NCBIfam" id="TIGR03605">
    <property type="entry name" value="antibiot_sagB"/>
    <property type="match status" value="1"/>
</dbReference>
<dbReference type="Proteomes" id="UP000054099">
    <property type="component" value="Unassembled WGS sequence"/>
</dbReference>
<sequence length="503" mass="57363">MNLDEFLYKLHYETDRVKPGDWVVNWDDAPLPYKLYQELPSVELPISPLFHFKEQKTSIPSLEDLGHFLKFTFGITQISQTLPVDDQTGEWTTYRRFAPSGGALYPSELYLYLKIEGLPHGIYHYDAAHHRLVALREGNFDSYLQRALGSRCDVSSAFGTVFLSVFFWKNFFKYHNFSYRLQGLDTGFVIGQLLETGRRLGFQCRVYYQFLDRAINHLLGISGQEESVYAILPLAVDPALAWIKEEKPEESITASSLSSELPPLSHCHYVRSREIRPYPVILKMNEACLLNSLTWKREKTEIPKPPRTERLSYDFYSVCEKRHSPGLDFYQKTVSKSTLTALLNEAFSASFHQNDVDVSDVSLYCYAYSVAGLPNGFYSYDESSHDLSLIEEGDFRTELQDGLLADTVNLAQVPLHFVIAGARDHNQADFGYRGHRIQHMEAGILSQHLLLAASALDLSGHPLLGFDVNTYDDLFKLKETKKTSLLFLPVGSSRPLPRLQGRL</sequence>
<dbReference type="PANTHER" id="PTHR43745:SF2">
    <property type="entry name" value="NITROREDUCTASE MJ1384-RELATED"/>
    <property type="match status" value="1"/>
</dbReference>
<dbReference type="SUPFAM" id="SSF55469">
    <property type="entry name" value="FMN-dependent nitroreductase-like"/>
    <property type="match status" value="1"/>
</dbReference>
<dbReference type="OrthoDB" id="9801593at2"/>
<dbReference type="AlphaFoldDB" id="A0A0V8J1Y5"/>
<protein>
    <submittedName>
        <fullName evidence="2">NADH oxidase</fullName>
    </submittedName>
</protein>
<dbReference type="Gene3D" id="3.40.109.10">
    <property type="entry name" value="NADH Oxidase"/>
    <property type="match status" value="2"/>
</dbReference>
<evidence type="ECO:0000313" key="2">
    <source>
        <dbReference type="EMBL" id="KSU81106.1"/>
    </source>
</evidence>
<accession>A0A0V8J1Y5</accession>
<dbReference type="RefSeq" id="WP_061974765.1">
    <property type="nucleotide sequence ID" value="NZ_FMAV01000004.1"/>
</dbReference>
<keyword evidence="3" id="KW-1185">Reference proteome</keyword>
<evidence type="ECO:0000259" key="1">
    <source>
        <dbReference type="Pfam" id="PF00881"/>
    </source>
</evidence>
<dbReference type="GO" id="GO:0016491">
    <property type="term" value="F:oxidoreductase activity"/>
    <property type="evidence" value="ECO:0007669"/>
    <property type="project" value="InterPro"/>
</dbReference>
<feature type="domain" description="Nitroreductase" evidence="1">
    <location>
        <begin position="331"/>
        <end position="491"/>
    </location>
</feature>
<dbReference type="InterPro" id="IPR029479">
    <property type="entry name" value="Nitroreductase"/>
</dbReference>
<evidence type="ECO:0000313" key="3">
    <source>
        <dbReference type="Proteomes" id="UP000054099"/>
    </source>
</evidence>
<dbReference type="EMBL" id="LNQN01000006">
    <property type="protein sequence ID" value="KSU81106.1"/>
    <property type="molecule type" value="Genomic_DNA"/>
</dbReference>